<dbReference type="InterPro" id="IPR051632">
    <property type="entry name" value="Rho_GEF"/>
</dbReference>
<feature type="compositionally biased region" description="Basic and acidic residues" evidence="9">
    <location>
        <begin position="403"/>
        <end position="412"/>
    </location>
</feature>
<keyword evidence="5" id="KW-0479">Metal-binding</keyword>
<feature type="compositionally biased region" description="Low complexity" evidence="9">
    <location>
        <begin position="1047"/>
        <end position="1059"/>
    </location>
</feature>
<dbReference type="Proteomes" id="UP000829720">
    <property type="component" value="Unassembled WGS sequence"/>
</dbReference>
<keyword evidence="6" id="KW-0863">Zinc-finger</keyword>
<evidence type="ECO:0000259" key="12">
    <source>
        <dbReference type="PROSITE" id="PS50081"/>
    </source>
</evidence>
<dbReference type="SUPFAM" id="SSF57889">
    <property type="entry name" value="Cysteine-rich domain"/>
    <property type="match status" value="1"/>
</dbReference>
<dbReference type="SMART" id="SM00233">
    <property type="entry name" value="PH"/>
    <property type="match status" value="1"/>
</dbReference>
<dbReference type="InterPro" id="IPR035899">
    <property type="entry name" value="DBL_dom_sf"/>
</dbReference>
<feature type="region of interest" description="Disordered" evidence="9">
    <location>
        <begin position="1174"/>
        <end position="1196"/>
    </location>
</feature>
<name>A0A8T3DWF4_9TELE</name>
<feature type="domain" description="DH" evidence="11">
    <location>
        <begin position="609"/>
        <end position="806"/>
    </location>
</feature>
<feature type="compositionally biased region" description="Polar residues" evidence="9">
    <location>
        <begin position="497"/>
        <end position="507"/>
    </location>
</feature>
<gene>
    <name evidence="13" type="ORF">AGOR_G00048420</name>
</gene>
<feature type="compositionally biased region" description="Basic and acidic residues" evidence="9">
    <location>
        <begin position="958"/>
        <end position="971"/>
    </location>
</feature>
<dbReference type="InterPro" id="IPR046349">
    <property type="entry name" value="C1-like_sf"/>
</dbReference>
<dbReference type="FunFam" id="2.30.29.30:FF:000021">
    <property type="entry name" value="Rho guanine nucleotide exchange factor 2"/>
    <property type="match status" value="1"/>
</dbReference>
<evidence type="ECO:0000256" key="6">
    <source>
        <dbReference type="ARBA" id="ARBA00022771"/>
    </source>
</evidence>
<dbReference type="FunFam" id="1.20.900.10:FF:000004">
    <property type="entry name" value="Rho guanine nucleotide exchange factor 2"/>
    <property type="match status" value="1"/>
</dbReference>
<keyword evidence="8" id="KW-0175">Coiled coil</keyword>
<feature type="compositionally biased region" description="Pro residues" evidence="9">
    <location>
        <begin position="137"/>
        <end position="148"/>
    </location>
</feature>
<evidence type="ECO:0000256" key="2">
    <source>
        <dbReference type="ARBA" id="ARBA00022490"/>
    </source>
</evidence>
<evidence type="ECO:0000259" key="11">
    <source>
        <dbReference type="PROSITE" id="PS50010"/>
    </source>
</evidence>
<evidence type="ECO:0000256" key="8">
    <source>
        <dbReference type="ARBA" id="ARBA00023054"/>
    </source>
</evidence>
<comment type="caution">
    <text evidence="13">The sequence shown here is derived from an EMBL/GenBank/DDBJ whole genome shotgun (WGS) entry which is preliminary data.</text>
</comment>
<dbReference type="CDD" id="cd00160">
    <property type="entry name" value="RhoGEF"/>
    <property type="match status" value="1"/>
</dbReference>
<dbReference type="Pfam" id="PF17838">
    <property type="entry name" value="PH_16"/>
    <property type="match status" value="1"/>
</dbReference>
<evidence type="ECO:0000256" key="3">
    <source>
        <dbReference type="ARBA" id="ARBA00022553"/>
    </source>
</evidence>
<dbReference type="InterPro" id="IPR011993">
    <property type="entry name" value="PH-like_dom_sf"/>
</dbReference>
<feature type="domain" description="Phorbol-ester/DAG-type" evidence="12">
    <location>
        <begin position="416"/>
        <end position="463"/>
    </location>
</feature>
<sequence>MDSDSDSPFNYSWPSFHRMRIHRRTSRQGKNQSVSPVPSTFTAAARLSAMLNGKDRVCPSAMLLDQVDNLDTKYSIAGVTADSSLTETGGSDTLRGGPSKVPTHFLDAGLSCSPVSPACIEEGRGARFTTPHREQSPPAPSFPPPSPPNLTLACLHQPALADPLSQRGSPPQETCTLSPGLLPLEVDSEEDDLLGKTPLSHVPASSQLSCVLQASSGDEQDSFDASPDLSCSRTHSSSSYNPPPTKDSGDQGVRLRSYSYSSPKISLVRPRFTRDVAIGDLSEDGVLNSSGRFHPQTRSRSKSVSLLNPVKQRTLSLSEQPSEKREIRFRKRAQSAEDEGSAALADSLQHLTLSEFLKEIEDEEWDKYIIPSKVESEKYKVSRTFSFLKSRMSSTRNKNKEKKGKEKDGKEKAMNGHQFVAGTGSGLTLCLVCDKPAAGKELLQCSYCTINVHKGCRESATACMKRPQEKYAVMMKNKTASLPQSSSVRESPPACHMQSSTSLPTMTSKDRKESAIPLSKSLSIATDRRPSDSVEADAELGAWRNGSQCDEALQVTESSPSTDSFTIEDTVDAPLRSDLRADLLDYEAESWSLAVEHKFCKKYDKRVIKRQDVIYELMQTEMHHIQTLTIMAEIFRKGMKEELQLDHYTVDKIFPCLDELFDFHKSFFCAMKERRQSCTQEDNSRNFCIHRIGDILLQQFSDDNAAKMKQVYGEFCSHHTEAVNFFKELQQQNKKFQAFIKQQSNNSLVRRKEIPECILLVTQRITKYPVLLERILQHSQEGTEEHADLSKAMVLIRDVIAAVDLKVSEYEKEQKLLEILNRMENKSFTKLKNGHTFRKQDLLSQARTLKHEGLVYWKTATGRLKDILALLLTDALIFLQEKDQKYVFAAVDQKPPVISLQKLIVREVANEERGMFLISASTAGPEMYEVHMASKEERNNWMRLIREAVESCPEEEEERHSETEEDKRAAEARAHKIQRLQETLSSQDQQICTGLEEKLKIYAELTGMSVGEDPLPENQLLVRPDSDEVPQATALLSAALREAEKLTSTLTSQSGSSPTVSQDSLAEPSSPVKLSNHSSFSSVQESPTDSDYPNTQSSSSLSVMSDYETREVEWSDALILQSLTELKRGDVNSINLKVAHSVQSLTQLLYSLQAAVTIQDSCYEVQKLLLQENDRPARPPCPRTKALQEQEKQRNLEKQREELAGVQRLQGRLRQEQQRWERECDLRRRQQGEQESRLEQREHECRLEAERLRREREELEAQLREYQQSLERLREGQRLVERERERLDTQQRLLQSWRHSRQSSLPVMVIPLDGHQGSSHGRSGSFDAESSVFVNEANFPNLQTSMNNHHLQQGHGLSSTGHPSAASAHNNLNALIARVNDKQVSQRMDPAHHHHNNHRTGPVTLQIPEFISGAAATHRRDQANNDLNTSSCTHEETSMEEAMGGLGGYQWFTSPPASCPLLGPQAYFSLETENGEDRGEENIVYL</sequence>
<feature type="compositionally biased region" description="Polar residues" evidence="9">
    <location>
        <begin position="1072"/>
        <end position="1103"/>
    </location>
</feature>
<keyword evidence="7" id="KW-0862">Zinc</keyword>
<dbReference type="GO" id="GO:0035023">
    <property type="term" value="P:regulation of Rho protein signal transduction"/>
    <property type="evidence" value="ECO:0007669"/>
    <property type="project" value="TreeGrafter"/>
</dbReference>
<feature type="region of interest" description="Disordered" evidence="9">
    <location>
        <begin position="480"/>
        <end position="514"/>
    </location>
</feature>
<feature type="region of interest" description="Disordered" evidence="9">
    <location>
        <begin position="284"/>
        <end position="305"/>
    </location>
</feature>
<comment type="subcellular location">
    <subcellularLocation>
        <location evidence="1">Cytoplasm</location>
    </subcellularLocation>
</comment>
<feature type="region of interest" description="Disordered" evidence="9">
    <location>
        <begin position="390"/>
        <end position="412"/>
    </location>
</feature>
<organism evidence="13 14">
    <name type="scientific">Albula goreensis</name>
    <dbReference type="NCBI Taxonomy" id="1534307"/>
    <lineage>
        <taxon>Eukaryota</taxon>
        <taxon>Metazoa</taxon>
        <taxon>Chordata</taxon>
        <taxon>Craniata</taxon>
        <taxon>Vertebrata</taxon>
        <taxon>Euteleostomi</taxon>
        <taxon>Actinopterygii</taxon>
        <taxon>Neopterygii</taxon>
        <taxon>Teleostei</taxon>
        <taxon>Albuliformes</taxon>
        <taxon>Albulidae</taxon>
        <taxon>Albula</taxon>
    </lineage>
</organism>
<dbReference type="SMART" id="SM00325">
    <property type="entry name" value="RhoGEF"/>
    <property type="match status" value="1"/>
</dbReference>
<feature type="domain" description="PH" evidence="10">
    <location>
        <begin position="848"/>
        <end position="950"/>
    </location>
</feature>
<dbReference type="SUPFAM" id="SSF48065">
    <property type="entry name" value="DBL homology domain (DH-domain)"/>
    <property type="match status" value="1"/>
</dbReference>
<feature type="region of interest" description="Disordered" evidence="9">
    <location>
        <begin position="218"/>
        <end position="254"/>
    </location>
</feature>
<feature type="region of interest" description="Disordered" evidence="9">
    <location>
        <begin position="951"/>
        <end position="971"/>
    </location>
</feature>
<feature type="compositionally biased region" description="Polar residues" evidence="9">
    <location>
        <begin position="480"/>
        <end position="489"/>
    </location>
</feature>
<dbReference type="CDD" id="cd20876">
    <property type="entry name" value="C1_p190RhoGEF"/>
    <property type="match status" value="1"/>
</dbReference>
<dbReference type="InterPro" id="IPR041020">
    <property type="entry name" value="PH_16"/>
</dbReference>
<dbReference type="PROSITE" id="PS50081">
    <property type="entry name" value="ZF_DAG_PE_2"/>
    <property type="match status" value="1"/>
</dbReference>
<dbReference type="InterPro" id="IPR002219">
    <property type="entry name" value="PKC_DAG/PE"/>
</dbReference>
<evidence type="ECO:0000256" key="4">
    <source>
        <dbReference type="ARBA" id="ARBA00022658"/>
    </source>
</evidence>
<dbReference type="SMART" id="SM00109">
    <property type="entry name" value="C1"/>
    <property type="match status" value="1"/>
</dbReference>
<dbReference type="Pfam" id="PF00130">
    <property type="entry name" value="C1_1"/>
    <property type="match status" value="1"/>
</dbReference>
<reference evidence="13" key="1">
    <citation type="submission" date="2021-01" db="EMBL/GenBank/DDBJ databases">
        <authorList>
            <person name="Zahm M."/>
            <person name="Roques C."/>
            <person name="Cabau C."/>
            <person name="Klopp C."/>
            <person name="Donnadieu C."/>
            <person name="Jouanno E."/>
            <person name="Lampietro C."/>
            <person name="Louis A."/>
            <person name="Herpin A."/>
            <person name="Echchiki A."/>
            <person name="Berthelot C."/>
            <person name="Parey E."/>
            <person name="Roest-Crollius H."/>
            <person name="Braasch I."/>
            <person name="Postlethwait J."/>
            <person name="Bobe J."/>
            <person name="Montfort J."/>
            <person name="Bouchez O."/>
            <person name="Begum T."/>
            <person name="Mejri S."/>
            <person name="Adams A."/>
            <person name="Chen W.-J."/>
            <person name="Guiguen Y."/>
        </authorList>
    </citation>
    <scope>NUCLEOTIDE SEQUENCE</scope>
    <source>
        <tissue evidence="13">Blood</tissue>
    </source>
</reference>
<evidence type="ECO:0000313" key="14">
    <source>
        <dbReference type="Proteomes" id="UP000829720"/>
    </source>
</evidence>
<dbReference type="Gene3D" id="1.20.900.10">
    <property type="entry name" value="Dbl homology (DH) domain"/>
    <property type="match status" value="1"/>
</dbReference>
<feature type="region of interest" description="Disordered" evidence="9">
    <location>
        <begin position="128"/>
        <end position="152"/>
    </location>
</feature>
<dbReference type="PANTHER" id="PTHR13944:SF22">
    <property type="entry name" value="RHO GUANINE NUCLEOTIDE EXCHANGE FACTOR 28"/>
    <property type="match status" value="1"/>
</dbReference>
<evidence type="ECO:0000313" key="13">
    <source>
        <dbReference type="EMBL" id="KAI1900286.1"/>
    </source>
</evidence>
<dbReference type="InterPro" id="IPR000219">
    <property type="entry name" value="DH_dom"/>
</dbReference>
<feature type="compositionally biased region" description="Basic and acidic residues" evidence="9">
    <location>
        <begin position="1186"/>
        <end position="1196"/>
    </location>
</feature>
<dbReference type="OrthoDB" id="28045at2759"/>
<dbReference type="PANTHER" id="PTHR13944">
    <property type="entry name" value="AGAP007712-PA"/>
    <property type="match status" value="1"/>
</dbReference>
<dbReference type="GO" id="GO:0005085">
    <property type="term" value="F:guanyl-nucleotide exchange factor activity"/>
    <property type="evidence" value="ECO:0007669"/>
    <property type="project" value="UniProtKB-KW"/>
</dbReference>
<keyword evidence="2" id="KW-0963">Cytoplasm</keyword>
<keyword evidence="14" id="KW-1185">Reference proteome</keyword>
<accession>A0A8T3DWF4</accession>
<dbReference type="GO" id="GO:0005737">
    <property type="term" value="C:cytoplasm"/>
    <property type="evidence" value="ECO:0007669"/>
    <property type="project" value="UniProtKB-SubCell"/>
</dbReference>
<evidence type="ECO:0000256" key="7">
    <source>
        <dbReference type="ARBA" id="ARBA00022833"/>
    </source>
</evidence>
<dbReference type="GO" id="GO:0008270">
    <property type="term" value="F:zinc ion binding"/>
    <property type="evidence" value="ECO:0007669"/>
    <property type="project" value="UniProtKB-KW"/>
</dbReference>
<keyword evidence="4" id="KW-0344">Guanine-nucleotide releasing factor</keyword>
<dbReference type="Gene3D" id="3.30.60.20">
    <property type="match status" value="1"/>
</dbReference>
<dbReference type="Gene3D" id="2.30.29.30">
    <property type="entry name" value="Pleckstrin-homology domain (PH domain)/Phosphotyrosine-binding domain (PTB)"/>
    <property type="match status" value="1"/>
</dbReference>
<dbReference type="CDD" id="cd14680">
    <property type="entry name" value="PH_p190RhoGEF"/>
    <property type="match status" value="1"/>
</dbReference>
<evidence type="ECO:0000256" key="1">
    <source>
        <dbReference type="ARBA" id="ARBA00004496"/>
    </source>
</evidence>
<dbReference type="SUPFAM" id="SSF50729">
    <property type="entry name" value="PH domain-like"/>
    <property type="match status" value="1"/>
</dbReference>
<dbReference type="InterPro" id="IPR037819">
    <property type="entry name" value="ARHGEF28_PH"/>
</dbReference>
<evidence type="ECO:0008006" key="15">
    <source>
        <dbReference type="Google" id="ProtNLM"/>
    </source>
</evidence>
<feature type="region of interest" description="Disordered" evidence="9">
    <location>
        <begin position="1047"/>
        <end position="1104"/>
    </location>
</feature>
<evidence type="ECO:0000256" key="5">
    <source>
        <dbReference type="ARBA" id="ARBA00022723"/>
    </source>
</evidence>
<feature type="compositionally biased region" description="Polar residues" evidence="9">
    <location>
        <begin position="229"/>
        <end position="240"/>
    </location>
</feature>
<evidence type="ECO:0000256" key="9">
    <source>
        <dbReference type="SAM" id="MobiDB-lite"/>
    </source>
</evidence>
<proteinExistence type="predicted"/>
<dbReference type="InterPro" id="IPR001849">
    <property type="entry name" value="PH_domain"/>
</dbReference>
<keyword evidence="3" id="KW-0597">Phosphoprotein</keyword>
<dbReference type="EMBL" id="JAERUA010000004">
    <property type="protein sequence ID" value="KAI1900286.1"/>
    <property type="molecule type" value="Genomic_DNA"/>
</dbReference>
<dbReference type="PROSITE" id="PS50003">
    <property type="entry name" value="PH_DOMAIN"/>
    <property type="match status" value="1"/>
</dbReference>
<evidence type="ECO:0000259" key="10">
    <source>
        <dbReference type="PROSITE" id="PS50003"/>
    </source>
</evidence>
<protein>
    <recommendedName>
        <fullName evidence="15">Rho guanine nucleotide exchange factor 28-like</fullName>
    </recommendedName>
</protein>
<dbReference type="PROSITE" id="PS50010">
    <property type="entry name" value="DH_2"/>
    <property type="match status" value="1"/>
</dbReference>
<dbReference type="Pfam" id="PF00621">
    <property type="entry name" value="RhoGEF"/>
    <property type="match status" value="1"/>
</dbReference>